<evidence type="ECO:0000313" key="3">
    <source>
        <dbReference type="Proteomes" id="UP001183619"/>
    </source>
</evidence>
<dbReference type="RefSeq" id="WP_277103737.1">
    <property type="nucleotide sequence ID" value="NZ_BAAAJS010000053.1"/>
</dbReference>
<evidence type="ECO:0000313" key="2">
    <source>
        <dbReference type="EMBL" id="MDR7356229.1"/>
    </source>
</evidence>
<organism evidence="2 3">
    <name type="scientific">Corynebacterium felinum</name>
    <dbReference type="NCBI Taxonomy" id="131318"/>
    <lineage>
        <taxon>Bacteria</taxon>
        <taxon>Bacillati</taxon>
        <taxon>Actinomycetota</taxon>
        <taxon>Actinomycetes</taxon>
        <taxon>Mycobacteriales</taxon>
        <taxon>Corynebacteriaceae</taxon>
        <taxon>Corynebacterium</taxon>
    </lineage>
</organism>
<feature type="region of interest" description="Disordered" evidence="1">
    <location>
        <begin position="1"/>
        <end position="23"/>
    </location>
</feature>
<sequence>MHDPYTPHTQAVDIPTTVDTTTPSPIKADESAHTGAVVHFHQRFSDSIEQLTAAARAGWTPTDLLQLCGSNHQQVLWWLAREIAPHVRDISWAYPAWLSAAVDSVDVPVKSSALAALQQAIAAQLSPLSDGPWVRPMKVLSPEQRWDFHQISALWSRAEAAGVGARCVALLAQAERRRHTQRLRTIGAITSEQVRCVRFMLDRSCVAEEQVLLSAIAHSHDVVCVRMHDCGIVSLVGRVSDLHHVTQLMLFLRRLCTNESGTQPCLRLSGVARELVDAVVQVRVQCRDGKFTTFITRTQAEVRDYVSEIFPQLKTPLFSLGTVHVFSSNKGDCLAGSAQPAADLGEQKLHVEDSSTPRSVSTHDGEKTAESTQRKVVAKPHRLIA</sequence>
<dbReference type="Proteomes" id="UP001183619">
    <property type="component" value="Unassembled WGS sequence"/>
</dbReference>
<proteinExistence type="predicted"/>
<name>A0ABU2BC63_9CORY</name>
<evidence type="ECO:0000256" key="1">
    <source>
        <dbReference type="SAM" id="MobiDB-lite"/>
    </source>
</evidence>
<feature type="compositionally biased region" description="Basic residues" evidence="1">
    <location>
        <begin position="376"/>
        <end position="385"/>
    </location>
</feature>
<feature type="compositionally biased region" description="Basic and acidic residues" evidence="1">
    <location>
        <begin position="349"/>
        <end position="373"/>
    </location>
</feature>
<gene>
    <name evidence="2" type="ORF">J2S37_002767</name>
</gene>
<protein>
    <recommendedName>
        <fullName evidence="4">DUF222 domain-containing protein</fullName>
    </recommendedName>
</protein>
<accession>A0ABU2BC63</accession>
<keyword evidence="3" id="KW-1185">Reference proteome</keyword>
<comment type="caution">
    <text evidence="2">The sequence shown here is derived from an EMBL/GenBank/DDBJ whole genome shotgun (WGS) entry which is preliminary data.</text>
</comment>
<reference evidence="2 3" key="1">
    <citation type="submission" date="2023-07" db="EMBL/GenBank/DDBJ databases">
        <title>Sequencing the genomes of 1000 actinobacteria strains.</title>
        <authorList>
            <person name="Klenk H.-P."/>
        </authorList>
    </citation>
    <scope>NUCLEOTIDE SEQUENCE [LARGE SCALE GENOMIC DNA]</scope>
    <source>
        <strain evidence="2 3">DSM 44508</strain>
    </source>
</reference>
<evidence type="ECO:0008006" key="4">
    <source>
        <dbReference type="Google" id="ProtNLM"/>
    </source>
</evidence>
<dbReference type="EMBL" id="JAVDYF010000001">
    <property type="protein sequence ID" value="MDR7356229.1"/>
    <property type="molecule type" value="Genomic_DNA"/>
</dbReference>
<feature type="compositionally biased region" description="Low complexity" evidence="1">
    <location>
        <begin position="12"/>
        <end position="23"/>
    </location>
</feature>
<feature type="region of interest" description="Disordered" evidence="1">
    <location>
        <begin position="349"/>
        <end position="385"/>
    </location>
</feature>